<comment type="catalytic activity">
    <reaction evidence="7">
        <text>D-glycero-beta-D-manno-heptose 1-phosphate + ATP + H(+) = ADP-D-glycero-beta-D-manno-heptose + diphosphate</text>
        <dbReference type="Rhea" id="RHEA:27465"/>
        <dbReference type="ChEBI" id="CHEBI:15378"/>
        <dbReference type="ChEBI" id="CHEBI:30616"/>
        <dbReference type="ChEBI" id="CHEBI:33019"/>
        <dbReference type="ChEBI" id="CHEBI:59967"/>
        <dbReference type="ChEBI" id="CHEBI:61593"/>
        <dbReference type="EC" id="2.7.7.70"/>
    </reaction>
</comment>
<keyword evidence="2 9" id="KW-0808">Transferase</keyword>
<dbReference type="InterPro" id="IPR004821">
    <property type="entry name" value="Cyt_trans-like"/>
</dbReference>
<dbReference type="GO" id="GO:0016779">
    <property type="term" value="F:nucleotidyltransferase activity"/>
    <property type="evidence" value="ECO:0007669"/>
    <property type="project" value="UniProtKB-KW"/>
</dbReference>
<dbReference type="InterPro" id="IPR014729">
    <property type="entry name" value="Rossmann-like_a/b/a_fold"/>
</dbReference>
<dbReference type="OrthoDB" id="9795543at2"/>
<organism evidence="9 10">
    <name type="scientific">Pseudodesulfovibrio senegalensis</name>
    <dbReference type="NCBI Taxonomy" id="1721087"/>
    <lineage>
        <taxon>Bacteria</taxon>
        <taxon>Pseudomonadati</taxon>
        <taxon>Thermodesulfobacteriota</taxon>
        <taxon>Desulfovibrionia</taxon>
        <taxon>Desulfovibrionales</taxon>
        <taxon>Desulfovibrionaceae</taxon>
    </lineage>
</organism>
<dbReference type="GO" id="GO:0005524">
    <property type="term" value="F:ATP binding"/>
    <property type="evidence" value="ECO:0007669"/>
    <property type="project" value="UniProtKB-KW"/>
</dbReference>
<evidence type="ECO:0000256" key="5">
    <source>
        <dbReference type="ARBA" id="ARBA00022840"/>
    </source>
</evidence>
<accession>A0A6N6MX91</accession>
<name>A0A6N6MX91_9BACT</name>
<proteinExistence type="predicted"/>
<dbReference type="GO" id="GO:0016773">
    <property type="term" value="F:phosphotransferase activity, alcohol group as acceptor"/>
    <property type="evidence" value="ECO:0007669"/>
    <property type="project" value="InterPro"/>
</dbReference>
<evidence type="ECO:0000256" key="4">
    <source>
        <dbReference type="ARBA" id="ARBA00022741"/>
    </source>
</evidence>
<dbReference type="AlphaFoldDB" id="A0A6N6MX91"/>
<evidence type="ECO:0000313" key="9">
    <source>
        <dbReference type="EMBL" id="KAB1439031.1"/>
    </source>
</evidence>
<keyword evidence="4" id="KW-0547">Nucleotide-binding</keyword>
<dbReference type="EMBL" id="WAIE01000009">
    <property type="protein sequence ID" value="KAB1439031.1"/>
    <property type="molecule type" value="Genomic_DNA"/>
</dbReference>
<dbReference type="Gene3D" id="3.40.50.620">
    <property type="entry name" value="HUPs"/>
    <property type="match status" value="1"/>
</dbReference>
<dbReference type="InterPro" id="IPR050385">
    <property type="entry name" value="Archaeal_FAD_synthase"/>
</dbReference>
<comment type="caution">
    <text evidence="9">The sequence shown here is derived from an EMBL/GenBank/DDBJ whole genome shotgun (WGS) entry which is preliminary data.</text>
</comment>
<dbReference type="SUPFAM" id="SSF52374">
    <property type="entry name" value="Nucleotidylyl transferase"/>
    <property type="match status" value="1"/>
</dbReference>
<evidence type="ECO:0000256" key="2">
    <source>
        <dbReference type="ARBA" id="ARBA00022679"/>
    </source>
</evidence>
<gene>
    <name evidence="9" type="primary">rfaE2</name>
    <name evidence="9" type="ORF">F8A88_15045</name>
</gene>
<evidence type="ECO:0000256" key="6">
    <source>
        <dbReference type="ARBA" id="ARBA00023277"/>
    </source>
</evidence>
<keyword evidence="3 9" id="KW-0548">Nucleotidyltransferase</keyword>
<dbReference type="GO" id="GO:0005975">
    <property type="term" value="P:carbohydrate metabolic process"/>
    <property type="evidence" value="ECO:0007669"/>
    <property type="project" value="InterPro"/>
</dbReference>
<evidence type="ECO:0000259" key="8">
    <source>
        <dbReference type="Pfam" id="PF01467"/>
    </source>
</evidence>
<evidence type="ECO:0000313" key="10">
    <source>
        <dbReference type="Proteomes" id="UP000438699"/>
    </source>
</evidence>
<keyword evidence="10" id="KW-1185">Reference proteome</keyword>
<keyword evidence="5" id="KW-0067">ATP-binding</keyword>
<evidence type="ECO:0000256" key="3">
    <source>
        <dbReference type="ARBA" id="ARBA00022695"/>
    </source>
</evidence>
<reference evidence="9 10" key="1">
    <citation type="journal article" date="2017" name="Int. J. Syst. Evol. Microbiol.">
        <title>Desulfovibrio senegalensis sp. nov., a mesophilic sulfate reducer isolated from marine sediment.</title>
        <authorList>
            <person name="Thioye A."/>
            <person name="Gam Z.B.A."/>
            <person name="Mbengue M."/>
            <person name="Cayol J.L."/>
            <person name="Joseph-Bartoli M."/>
            <person name="Toure-Kane C."/>
            <person name="Labat M."/>
        </authorList>
    </citation>
    <scope>NUCLEOTIDE SEQUENCE [LARGE SCALE GENOMIC DNA]</scope>
    <source>
        <strain evidence="9 10">DSM 101509</strain>
    </source>
</reference>
<dbReference type="RefSeq" id="WP_151152001.1">
    <property type="nucleotide sequence ID" value="NZ_WAIE01000009.1"/>
</dbReference>
<dbReference type="Proteomes" id="UP000438699">
    <property type="component" value="Unassembled WGS sequence"/>
</dbReference>
<dbReference type="NCBIfam" id="TIGR00125">
    <property type="entry name" value="cyt_tran_rel"/>
    <property type="match status" value="1"/>
</dbReference>
<sequence length="161" mass="17607">MLPDNPKLLSIQSFLKKKRALHKGRRIVFTNGCFDILHPGHVDLLARARALGDVLVLGLNSDESVRRLGKGADRPVNPQADRAFVLAGLACVDYVIIFHEETPLELIKAVRPQVLVKGGDWTPDNIVGREVVEAAGGEVRSLPLIEGFSTTSLIERIRQGA</sequence>
<dbReference type="InterPro" id="IPR011914">
    <property type="entry name" value="RfaE_dom_II"/>
</dbReference>
<dbReference type="PANTHER" id="PTHR43793">
    <property type="entry name" value="FAD SYNTHASE"/>
    <property type="match status" value="1"/>
</dbReference>
<evidence type="ECO:0000256" key="7">
    <source>
        <dbReference type="ARBA" id="ARBA00047428"/>
    </source>
</evidence>
<dbReference type="PANTHER" id="PTHR43793:SF2">
    <property type="entry name" value="BIFUNCTIONAL PROTEIN HLDE"/>
    <property type="match status" value="1"/>
</dbReference>
<evidence type="ECO:0000256" key="1">
    <source>
        <dbReference type="ARBA" id="ARBA00012519"/>
    </source>
</evidence>
<keyword evidence="6" id="KW-0119">Carbohydrate metabolism</keyword>
<protein>
    <recommendedName>
        <fullName evidence="1">D-glycero-beta-D-manno-heptose 1-phosphate adenylyltransferase</fullName>
        <ecNumber evidence="1">2.7.7.70</ecNumber>
    </recommendedName>
</protein>
<dbReference type="NCBIfam" id="TIGR02199">
    <property type="entry name" value="rfaE_dom_II"/>
    <property type="match status" value="1"/>
</dbReference>
<dbReference type="EC" id="2.7.7.70" evidence="1"/>
<feature type="domain" description="Cytidyltransferase-like" evidence="8">
    <location>
        <begin position="29"/>
        <end position="124"/>
    </location>
</feature>
<dbReference type="Pfam" id="PF01467">
    <property type="entry name" value="CTP_transf_like"/>
    <property type="match status" value="1"/>
</dbReference>